<gene>
    <name evidence="17" type="ORF">O181_016755</name>
</gene>
<dbReference type="GO" id="GO:0003723">
    <property type="term" value="F:RNA binding"/>
    <property type="evidence" value="ECO:0007669"/>
    <property type="project" value="UniProtKB-KW"/>
</dbReference>
<reference evidence="17" key="1">
    <citation type="submission" date="2021-03" db="EMBL/GenBank/DDBJ databases">
        <title>Draft genome sequence of rust myrtle Austropuccinia psidii MF-1, a brazilian biotype.</title>
        <authorList>
            <person name="Quecine M.C."/>
            <person name="Pachon D.M.R."/>
            <person name="Bonatelli M.L."/>
            <person name="Correr F.H."/>
            <person name="Franceschini L.M."/>
            <person name="Leite T.F."/>
            <person name="Margarido G.R.A."/>
            <person name="Almeida C.A."/>
            <person name="Ferrarezi J.A."/>
            <person name="Labate C.A."/>
        </authorList>
    </citation>
    <scope>NUCLEOTIDE SEQUENCE</scope>
    <source>
        <strain evidence="17">MF-1</strain>
    </source>
</reference>
<keyword evidence="11" id="KW-0808">Transferase</keyword>
<comment type="catalytic activity">
    <reaction evidence="13">
        <text>DNA(n) + a 2'-deoxyribonucleoside 5'-triphosphate = DNA(n+1) + diphosphate</text>
        <dbReference type="Rhea" id="RHEA:22508"/>
        <dbReference type="Rhea" id="RHEA-COMP:17339"/>
        <dbReference type="Rhea" id="RHEA-COMP:17340"/>
        <dbReference type="ChEBI" id="CHEBI:33019"/>
        <dbReference type="ChEBI" id="CHEBI:61560"/>
        <dbReference type="ChEBI" id="CHEBI:173112"/>
        <dbReference type="EC" id="2.7.7.49"/>
    </reaction>
</comment>
<evidence type="ECO:0000256" key="13">
    <source>
        <dbReference type="ARBA" id="ARBA00048173"/>
    </source>
</evidence>
<evidence type="ECO:0000256" key="9">
    <source>
        <dbReference type="ARBA" id="ARBA00022908"/>
    </source>
</evidence>
<proteinExistence type="predicted"/>
<comment type="caution">
    <text evidence="17">The sequence shown here is derived from an EMBL/GenBank/DDBJ whole genome shotgun (WGS) entry which is preliminary data.</text>
</comment>
<dbReference type="GO" id="GO:0016787">
    <property type="term" value="F:hydrolase activity"/>
    <property type="evidence" value="ECO:0007669"/>
    <property type="project" value="UniProtKB-KW"/>
</dbReference>
<dbReference type="OrthoDB" id="4851256at2759"/>
<dbReference type="PANTHER" id="PTHR42648">
    <property type="entry name" value="TRANSPOSASE, PUTATIVE-RELATED"/>
    <property type="match status" value="1"/>
</dbReference>
<evidence type="ECO:0000313" key="18">
    <source>
        <dbReference type="Proteomes" id="UP000765509"/>
    </source>
</evidence>
<dbReference type="GO" id="GO:0003887">
    <property type="term" value="F:DNA-directed DNA polymerase activity"/>
    <property type="evidence" value="ECO:0007669"/>
    <property type="project" value="UniProtKB-KW"/>
</dbReference>
<dbReference type="GO" id="GO:0006310">
    <property type="term" value="P:DNA recombination"/>
    <property type="evidence" value="ECO:0007669"/>
    <property type="project" value="UniProtKB-KW"/>
</dbReference>
<evidence type="ECO:0000256" key="2">
    <source>
        <dbReference type="ARBA" id="ARBA00022695"/>
    </source>
</evidence>
<dbReference type="AlphaFoldDB" id="A0A9Q3GSB3"/>
<dbReference type="Pfam" id="PF00665">
    <property type="entry name" value="rve"/>
    <property type="match status" value="1"/>
</dbReference>
<keyword evidence="11" id="KW-0239">DNA-directed DNA polymerase</keyword>
<keyword evidence="7" id="KW-0460">Magnesium</keyword>
<feature type="region of interest" description="Disordered" evidence="15">
    <location>
        <begin position="39"/>
        <end position="62"/>
    </location>
</feature>
<evidence type="ECO:0000256" key="6">
    <source>
        <dbReference type="ARBA" id="ARBA00022801"/>
    </source>
</evidence>
<feature type="compositionally biased region" description="Basic and acidic residues" evidence="15">
    <location>
        <begin position="52"/>
        <end position="62"/>
    </location>
</feature>
<keyword evidence="6" id="KW-0378">Hydrolase</keyword>
<keyword evidence="2" id="KW-0548">Nucleotidyltransferase</keyword>
<evidence type="ECO:0000256" key="5">
    <source>
        <dbReference type="ARBA" id="ARBA00022759"/>
    </source>
</evidence>
<keyword evidence="8" id="KW-0694">RNA-binding</keyword>
<dbReference type="InterPro" id="IPR012337">
    <property type="entry name" value="RNaseH-like_sf"/>
</dbReference>
<feature type="domain" description="Integrase catalytic" evidence="16">
    <location>
        <begin position="247"/>
        <end position="409"/>
    </location>
</feature>
<dbReference type="GO" id="GO:0015074">
    <property type="term" value="P:DNA integration"/>
    <property type="evidence" value="ECO:0007669"/>
    <property type="project" value="UniProtKB-KW"/>
</dbReference>
<dbReference type="PROSITE" id="PS50994">
    <property type="entry name" value="INTEGRASE"/>
    <property type="match status" value="1"/>
</dbReference>
<keyword evidence="3" id="KW-0540">Nuclease</keyword>
<keyword evidence="12" id="KW-0233">DNA recombination</keyword>
<dbReference type="GO" id="GO:0032196">
    <property type="term" value="P:transposition"/>
    <property type="evidence" value="ECO:0007669"/>
    <property type="project" value="UniProtKB-KW"/>
</dbReference>
<protein>
    <recommendedName>
        <fullName evidence="16">Integrase catalytic domain-containing protein</fullName>
    </recommendedName>
</protein>
<dbReference type="Gene3D" id="3.30.420.10">
    <property type="entry name" value="Ribonuclease H-like superfamily/Ribonuclease H"/>
    <property type="match status" value="1"/>
</dbReference>
<dbReference type="GO" id="GO:0004519">
    <property type="term" value="F:endonuclease activity"/>
    <property type="evidence" value="ECO:0007669"/>
    <property type="project" value="UniProtKB-KW"/>
</dbReference>
<keyword evidence="9" id="KW-0229">DNA integration</keyword>
<dbReference type="Proteomes" id="UP000765509">
    <property type="component" value="Unassembled WGS sequence"/>
</dbReference>
<comment type="catalytic activity">
    <reaction evidence="14">
        <text>DNA(n) + a 2'-deoxyribonucleoside 5'-triphosphate = DNA(n+1) + diphosphate</text>
        <dbReference type="Rhea" id="RHEA:22508"/>
        <dbReference type="Rhea" id="RHEA-COMP:17339"/>
        <dbReference type="Rhea" id="RHEA-COMP:17340"/>
        <dbReference type="ChEBI" id="CHEBI:33019"/>
        <dbReference type="ChEBI" id="CHEBI:61560"/>
        <dbReference type="ChEBI" id="CHEBI:173112"/>
        <dbReference type="EC" id="2.7.7.7"/>
    </reaction>
</comment>
<evidence type="ECO:0000259" key="16">
    <source>
        <dbReference type="PROSITE" id="PS50994"/>
    </source>
</evidence>
<keyword evidence="1" id="KW-0815">Transposition</keyword>
<evidence type="ECO:0000256" key="3">
    <source>
        <dbReference type="ARBA" id="ARBA00022722"/>
    </source>
</evidence>
<evidence type="ECO:0000256" key="8">
    <source>
        <dbReference type="ARBA" id="ARBA00022884"/>
    </source>
</evidence>
<organism evidence="17 18">
    <name type="scientific">Austropuccinia psidii MF-1</name>
    <dbReference type="NCBI Taxonomy" id="1389203"/>
    <lineage>
        <taxon>Eukaryota</taxon>
        <taxon>Fungi</taxon>
        <taxon>Dikarya</taxon>
        <taxon>Basidiomycota</taxon>
        <taxon>Pucciniomycotina</taxon>
        <taxon>Pucciniomycetes</taxon>
        <taxon>Pucciniales</taxon>
        <taxon>Sphaerophragmiaceae</taxon>
        <taxon>Austropuccinia</taxon>
    </lineage>
</organism>
<keyword evidence="5" id="KW-0255">Endonuclease</keyword>
<evidence type="ECO:0000256" key="1">
    <source>
        <dbReference type="ARBA" id="ARBA00022578"/>
    </source>
</evidence>
<dbReference type="PANTHER" id="PTHR42648:SF11">
    <property type="entry name" value="TRANSPOSON TY4-P GAG-POL POLYPROTEIN"/>
    <property type="match status" value="1"/>
</dbReference>
<evidence type="ECO:0000256" key="10">
    <source>
        <dbReference type="ARBA" id="ARBA00022918"/>
    </source>
</evidence>
<dbReference type="SUPFAM" id="SSF53098">
    <property type="entry name" value="Ribonuclease H-like"/>
    <property type="match status" value="1"/>
</dbReference>
<evidence type="ECO:0000256" key="4">
    <source>
        <dbReference type="ARBA" id="ARBA00022723"/>
    </source>
</evidence>
<evidence type="ECO:0000256" key="11">
    <source>
        <dbReference type="ARBA" id="ARBA00022932"/>
    </source>
</evidence>
<sequence length="629" mass="72221">MSTVIHQVSIEHSQRQQSNDQALFSGDLSTKTQLKFRQNEPRIKGKNRKYSKKPEKSIIHNNELNKSESNNQFESLEKMIARLQATINKQTVHLVTEDKKVQINSDSDTFMIQEDFILNTDENKIYLDSGAGKSVVNDLSLLTNVMEINHQINTYGNPVHISHQGSLKFGNLSIHPVYYAPNRPVNLLSISQLLDNGIKPVLKNNNFLLKKGDTIMAEFKREGNLFASKIASFQAFVTTENKNWHTLLGHPSNSYSNQLLKEEITPITHQGFRYVLVIVDDFSRFNHICLLKKKSKSEGYLKAFINEVSNKVETVPEFIHTNRGGQFYSNSFRHFLLEKGISLEREPANSPQTNGIAERFNQTQCLLAQLKIPIELWNEAAKHTSLLINHLPHKALGMRTPYDLLDEAGKTLFPRLDFKKLIPFGIKVMVHKKNTESKLSVQGGSPKALTFEDHSNSMRFYDPNKNNVRINRDYLMPSPHFETKVRQKIVKLLVPIFKEQRVSSIPVESLELENTIEERTATSTEPQRECLRNYEYVRYYDKAPRDISNKISQENIINEGRRQTKHPEQLMLADVVPYNEAVNDSVNSEKWKEAMSQEFNSLMSHNTGILVPYPTGNKVIGGMWRLTRK</sequence>
<dbReference type="GO" id="GO:0046872">
    <property type="term" value="F:metal ion binding"/>
    <property type="evidence" value="ECO:0007669"/>
    <property type="project" value="UniProtKB-KW"/>
</dbReference>
<dbReference type="InterPro" id="IPR039537">
    <property type="entry name" value="Retrotran_Ty1/copia-like"/>
</dbReference>
<evidence type="ECO:0000256" key="15">
    <source>
        <dbReference type="SAM" id="MobiDB-lite"/>
    </source>
</evidence>
<dbReference type="GO" id="GO:0003964">
    <property type="term" value="F:RNA-directed DNA polymerase activity"/>
    <property type="evidence" value="ECO:0007669"/>
    <property type="project" value="UniProtKB-KW"/>
</dbReference>
<keyword evidence="18" id="KW-1185">Reference proteome</keyword>
<evidence type="ECO:0000256" key="12">
    <source>
        <dbReference type="ARBA" id="ARBA00023172"/>
    </source>
</evidence>
<name>A0A9Q3GSB3_9BASI</name>
<dbReference type="InterPro" id="IPR036397">
    <property type="entry name" value="RNaseH_sf"/>
</dbReference>
<evidence type="ECO:0000256" key="14">
    <source>
        <dbReference type="ARBA" id="ARBA00049244"/>
    </source>
</evidence>
<keyword evidence="4" id="KW-0479">Metal-binding</keyword>
<evidence type="ECO:0000256" key="7">
    <source>
        <dbReference type="ARBA" id="ARBA00022842"/>
    </source>
</evidence>
<dbReference type="EMBL" id="AVOT02004679">
    <property type="protein sequence ID" value="MBW0477040.1"/>
    <property type="molecule type" value="Genomic_DNA"/>
</dbReference>
<accession>A0A9Q3GSB3</accession>
<keyword evidence="10" id="KW-0695">RNA-directed DNA polymerase</keyword>
<dbReference type="InterPro" id="IPR001584">
    <property type="entry name" value="Integrase_cat-core"/>
</dbReference>
<evidence type="ECO:0000313" key="17">
    <source>
        <dbReference type="EMBL" id="MBW0477040.1"/>
    </source>
</evidence>
<dbReference type="GO" id="GO:0005634">
    <property type="term" value="C:nucleus"/>
    <property type="evidence" value="ECO:0007669"/>
    <property type="project" value="UniProtKB-ARBA"/>
</dbReference>